<protein>
    <recommendedName>
        <fullName evidence="4">Antitoxin ParD1/3/4</fullName>
    </recommendedName>
</protein>
<dbReference type="Proteomes" id="UP000199446">
    <property type="component" value="Unassembled WGS sequence"/>
</dbReference>
<dbReference type="EMBL" id="FNBC01000008">
    <property type="protein sequence ID" value="SDE72579.1"/>
    <property type="molecule type" value="Genomic_DNA"/>
</dbReference>
<proteinExistence type="predicted"/>
<feature type="compositionally biased region" description="Basic and acidic residues" evidence="1">
    <location>
        <begin position="80"/>
        <end position="91"/>
    </location>
</feature>
<name>A0A1G7F9K6_9DEIN</name>
<evidence type="ECO:0000313" key="3">
    <source>
        <dbReference type="Proteomes" id="UP000199446"/>
    </source>
</evidence>
<evidence type="ECO:0000256" key="1">
    <source>
        <dbReference type="SAM" id="MobiDB-lite"/>
    </source>
</evidence>
<reference evidence="3" key="1">
    <citation type="submission" date="2016-10" db="EMBL/GenBank/DDBJ databases">
        <authorList>
            <person name="Varghese N."/>
            <person name="Submissions S."/>
        </authorList>
    </citation>
    <scope>NUCLEOTIDE SEQUENCE [LARGE SCALE GENOMIC DNA]</scope>
    <source>
        <strain evidence="3">CGMCC 1.6992</strain>
    </source>
</reference>
<evidence type="ECO:0000313" key="2">
    <source>
        <dbReference type="EMBL" id="SDE72579.1"/>
    </source>
</evidence>
<dbReference type="STRING" id="482827.SAMN04488243_10829"/>
<accession>A0A1G7F9K6</accession>
<sequence>MKLHRVQVVLEEDQWAEVQRLARRLALIRGRRVSASEALKELVARGLAEEAKRKEDYLALLEELSHLGGEAPVGQDLMEEDRRAHDERLGP</sequence>
<gene>
    <name evidence="2" type="ORF">SAMN04488243_10829</name>
</gene>
<dbReference type="RefSeq" id="WP_093006247.1">
    <property type="nucleotide sequence ID" value="NZ_FNBC01000008.1"/>
</dbReference>
<organism evidence="2 3">
    <name type="scientific">Thermus arciformis</name>
    <dbReference type="NCBI Taxonomy" id="482827"/>
    <lineage>
        <taxon>Bacteria</taxon>
        <taxon>Thermotogati</taxon>
        <taxon>Deinococcota</taxon>
        <taxon>Deinococci</taxon>
        <taxon>Thermales</taxon>
        <taxon>Thermaceae</taxon>
        <taxon>Thermus</taxon>
    </lineage>
</organism>
<keyword evidence="3" id="KW-1185">Reference proteome</keyword>
<evidence type="ECO:0008006" key="4">
    <source>
        <dbReference type="Google" id="ProtNLM"/>
    </source>
</evidence>
<dbReference type="AlphaFoldDB" id="A0A1G7F9K6"/>
<feature type="region of interest" description="Disordered" evidence="1">
    <location>
        <begin position="71"/>
        <end position="91"/>
    </location>
</feature>